<dbReference type="SMART" id="SM00025">
    <property type="entry name" value="Pumilio"/>
    <property type="match status" value="3"/>
</dbReference>
<dbReference type="GO" id="GO:0000480">
    <property type="term" value="P:endonucleolytic cleavage in 5'-ETS of tricistronic rRNA transcript (SSU-rRNA, 5.8S rRNA, LSU-rRNA)"/>
    <property type="evidence" value="ECO:0007669"/>
    <property type="project" value="TreeGrafter"/>
</dbReference>
<dbReference type="PANTHER" id="PTHR13102">
    <property type="entry name" value="NUCLEOLAR PROTEIN 9"/>
    <property type="match status" value="1"/>
</dbReference>
<dbReference type="InterPro" id="IPR040000">
    <property type="entry name" value="NOP9"/>
</dbReference>
<dbReference type="SUPFAM" id="SSF48371">
    <property type="entry name" value="ARM repeat"/>
    <property type="match status" value="1"/>
</dbReference>
<dbReference type="Gene3D" id="1.25.10.10">
    <property type="entry name" value="Leucine-rich Repeat Variant"/>
    <property type="match status" value="2"/>
</dbReference>
<sequence length="580" mass="61976">MPGYTEALWAPPFCFTSGMAVKRSGRTEAGSGSRPRFRAGARARLDPDTAAYFRRALETLQEGLSPEELALFTPNVLHEASMAAPIVALDPGGSRLLEALLPTAPLPLMGQLLPPLLQGGLQGPMGHPLGARVLEAALLRVLSAMGQGEAAMGQVEDAIGRLGVTVGGALVAAAKHPPSSFVVRALLRVLGGAPQEGRPPGGAGLKPQWAEPESKGAEPKPKGAELPPSFPPLLEQLAEAFEKHLQSLLSPPCASLCLQVALEVLHRSQSPSCARLCCAVIGQLAPGPGGLVPALEDPTRSRVLEAAIGVMTPPLLRELYQSELKGRLRGVANHRVANHGLQRLLDHTPYDVVEAVLSELGPSLAEPLTRGHHGVLTALMGACRRHPPLQQGALRCLLQAFGCWEPANRRKDCVRILAKLRPFEGGAKEPEGEELELPLPASLLLHHVLHFRDPAPVLGGLRSLPPPSLLALAHAQHGRRLWGALLSSASVRACVKQRLLRRLKGHWASLACHRTGSRVLEAAWAAASGPTREAIASELAAHQGALQRDPYGRRVARAIDLERFLRQRPSWRTERHPPPP</sequence>
<accession>A0A8V5GJ46</accession>
<name>A0A8V5GJ46_MELUD</name>
<reference evidence="2" key="3">
    <citation type="submission" date="2025-09" db="UniProtKB">
        <authorList>
            <consortium name="Ensembl"/>
        </authorList>
    </citation>
    <scope>IDENTIFICATION</scope>
</reference>
<dbReference type="GO" id="GO:0030688">
    <property type="term" value="C:preribosome, small subunit precursor"/>
    <property type="evidence" value="ECO:0007669"/>
    <property type="project" value="TreeGrafter"/>
</dbReference>
<dbReference type="Proteomes" id="UP000694405">
    <property type="component" value="Chromosome 30"/>
</dbReference>
<reference evidence="2" key="1">
    <citation type="submission" date="2020-03" db="EMBL/GenBank/DDBJ databases">
        <title>Melopsittacus undulatus (budgerigar) genome, bMelUnd1, maternal haplotype with Z.</title>
        <authorList>
            <person name="Gedman G."/>
            <person name="Mountcastle J."/>
            <person name="Haase B."/>
            <person name="Formenti G."/>
            <person name="Wright T."/>
            <person name="Apodaca J."/>
            <person name="Pelan S."/>
            <person name="Chow W."/>
            <person name="Rhie A."/>
            <person name="Howe K."/>
            <person name="Fedrigo O."/>
            <person name="Jarvis E.D."/>
        </authorList>
    </citation>
    <scope>NUCLEOTIDE SEQUENCE [LARGE SCALE GENOMIC DNA]</scope>
</reference>
<dbReference type="GO" id="GO:0003723">
    <property type="term" value="F:RNA binding"/>
    <property type="evidence" value="ECO:0007669"/>
    <property type="project" value="InterPro"/>
</dbReference>
<keyword evidence="3" id="KW-1185">Reference proteome</keyword>
<dbReference type="GO" id="GO:0030686">
    <property type="term" value="C:90S preribosome"/>
    <property type="evidence" value="ECO:0007669"/>
    <property type="project" value="TreeGrafter"/>
</dbReference>
<organism evidence="2 3">
    <name type="scientific">Melopsittacus undulatus</name>
    <name type="common">Budgerigar</name>
    <name type="synonym">Psittacus undulatus</name>
    <dbReference type="NCBI Taxonomy" id="13146"/>
    <lineage>
        <taxon>Eukaryota</taxon>
        <taxon>Metazoa</taxon>
        <taxon>Chordata</taxon>
        <taxon>Craniata</taxon>
        <taxon>Vertebrata</taxon>
        <taxon>Euteleostomi</taxon>
        <taxon>Archelosauria</taxon>
        <taxon>Archosauria</taxon>
        <taxon>Dinosauria</taxon>
        <taxon>Saurischia</taxon>
        <taxon>Theropoda</taxon>
        <taxon>Coelurosauria</taxon>
        <taxon>Aves</taxon>
        <taxon>Neognathae</taxon>
        <taxon>Neoaves</taxon>
        <taxon>Telluraves</taxon>
        <taxon>Australaves</taxon>
        <taxon>Psittaciformes</taxon>
        <taxon>Psittaculidae</taxon>
        <taxon>Melopsittacus</taxon>
    </lineage>
</organism>
<evidence type="ECO:0000313" key="2">
    <source>
        <dbReference type="Ensembl" id="ENSMUNP00000024669.1"/>
    </source>
</evidence>
<dbReference type="Ensembl" id="ENSMUNT00000027295.1">
    <property type="protein sequence ID" value="ENSMUNP00000024669.1"/>
    <property type="gene ID" value="ENSMUNG00000017657.1"/>
</dbReference>
<dbReference type="AlphaFoldDB" id="A0A8V5GJ46"/>
<dbReference type="GO" id="GO:0005730">
    <property type="term" value="C:nucleolus"/>
    <property type="evidence" value="ECO:0007669"/>
    <property type="project" value="TreeGrafter"/>
</dbReference>
<feature type="region of interest" description="Disordered" evidence="1">
    <location>
        <begin position="193"/>
        <end position="229"/>
    </location>
</feature>
<dbReference type="PANTHER" id="PTHR13102:SF0">
    <property type="entry name" value="NUCLEOLAR PROTEIN 9"/>
    <property type="match status" value="1"/>
</dbReference>
<gene>
    <name evidence="2" type="primary">LOC117437881</name>
</gene>
<dbReference type="GO" id="GO:0000447">
    <property type="term" value="P:endonucleolytic cleavage in ITS1 to separate SSU-rRNA from 5.8S rRNA and LSU-rRNA from tricistronic rRNA transcript (SSU-rRNA, 5.8S rRNA, LSU-rRNA)"/>
    <property type="evidence" value="ECO:0007669"/>
    <property type="project" value="TreeGrafter"/>
</dbReference>
<dbReference type="GO" id="GO:0000056">
    <property type="term" value="P:ribosomal small subunit export from nucleus"/>
    <property type="evidence" value="ECO:0007669"/>
    <property type="project" value="TreeGrafter"/>
</dbReference>
<protein>
    <submittedName>
        <fullName evidence="2">Uncharacterized protein</fullName>
    </submittedName>
</protein>
<dbReference type="InterPro" id="IPR001313">
    <property type="entry name" value="Pumilio_RNA-bd_rpt"/>
</dbReference>
<dbReference type="GO" id="GO:0000472">
    <property type="term" value="P:endonucleolytic cleavage to generate mature 5'-end of SSU-rRNA from (SSU-rRNA, 5.8S rRNA, LSU-rRNA)"/>
    <property type="evidence" value="ECO:0007669"/>
    <property type="project" value="TreeGrafter"/>
</dbReference>
<proteinExistence type="predicted"/>
<dbReference type="Pfam" id="PF22493">
    <property type="entry name" value="PUF_NOP9"/>
    <property type="match status" value="1"/>
</dbReference>
<reference evidence="2" key="2">
    <citation type="submission" date="2025-08" db="UniProtKB">
        <authorList>
            <consortium name="Ensembl"/>
        </authorList>
    </citation>
    <scope>IDENTIFICATION</scope>
</reference>
<dbReference type="InterPro" id="IPR011989">
    <property type="entry name" value="ARM-like"/>
</dbReference>
<feature type="compositionally biased region" description="Basic and acidic residues" evidence="1">
    <location>
        <begin position="212"/>
        <end position="223"/>
    </location>
</feature>
<dbReference type="InterPro" id="IPR016024">
    <property type="entry name" value="ARM-type_fold"/>
</dbReference>
<evidence type="ECO:0000256" key="1">
    <source>
        <dbReference type="SAM" id="MobiDB-lite"/>
    </source>
</evidence>
<evidence type="ECO:0000313" key="3">
    <source>
        <dbReference type="Proteomes" id="UP000694405"/>
    </source>
</evidence>